<dbReference type="InterPro" id="IPR055561">
    <property type="entry name" value="DUF7137"/>
</dbReference>
<dbReference type="PANTHER" id="PTHR42028:SF1">
    <property type="entry name" value="YALI0E30657P"/>
    <property type="match status" value="1"/>
</dbReference>
<evidence type="ECO:0000256" key="3">
    <source>
        <dbReference type="SAM" id="SignalP"/>
    </source>
</evidence>
<evidence type="ECO:0000313" key="7">
    <source>
        <dbReference type="Proteomes" id="UP000308092"/>
    </source>
</evidence>
<gene>
    <name evidence="5" type="ORF">ATNIH1004_002802</name>
    <name evidence="6" type="ORF">EYZ11_010896</name>
</gene>
<dbReference type="Proteomes" id="UP000324241">
    <property type="component" value="Unassembled WGS sequence"/>
</dbReference>
<evidence type="ECO:0000256" key="1">
    <source>
        <dbReference type="SAM" id="MobiDB-lite"/>
    </source>
</evidence>
<feature type="compositionally biased region" description="Low complexity" evidence="1">
    <location>
        <begin position="37"/>
        <end position="53"/>
    </location>
</feature>
<keyword evidence="2" id="KW-0812">Transmembrane</keyword>
<keyword evidence="2" id="KW-0472">Membrane</keyword>
<evidence type="ECO:0000256" key="2">
    <source>
        <dbReference type="SAM" id="Phobius"/>
    </source>
</evidence>
<protein>
    <recommendedName>
        <fullName evidence="4">DUF7137 domain-containing protein</fullName>
    </recommendedName>
</protein>
<dbReference type="PANTHER" id="PTHR42028">
    <property type="entry name" value="CHROMOSOME 1, WHOLE GENOME SHOTGUN SEQUENCE"/>
    <property type="match status" value="1"/>
</dbReference>
<dbReference type="GeneID" id="54325504"/>
<evidence type="ECO:0000313" key="6">
    <source>
        <dbReference type="EMBL" id="THC89651.1"/>
    </source>
</evidence>
<name>A0A4S3J9L8_9EURO</name>
<feature type="compositionally biased region" description="Basic and acidic residues" evidence="1">
    <location>
        <begin position="83"/>
        <end position="93"/>
    </location>
</feature>
<dbReference type="RefSeq" id="XP_033429482.1">
    <property type="nucleotide sequence ID" value="XM_033567487.1"/>
</dbReference>
<reference evidence="5 8" key="2">
    <citation type="submission" date="2019-08" db="EMBL/GenBank/DDBJ databases">
        <title>The genome sequence of a newly discovered highly antifungal drug resistant Aspergillus species, Aspergillus tanneri NIH 1004.</title>
        <authorList>
            <person name="Mounaud S."/>
            <person name="Singh I."/>
            <person name="Joardar V."/>
            <person name="Pakala S."/>
            <person name="Pakala S."/>
            <person name="Venepally P."/>
            <person name="Chung J.K."/>
            <person name="Losada L."/>
            <person name="Nierman W.C."/>
        </authorList>
    </citation>
    <scope>NUCLEOTIDE SEQUENCE [LARGE SCALE GENOMIC DNA]</scope>
    <source>
        <strain evidence="5 8">NIH1004</strain>
    </source>
</reference>
<evidence type="ECO:0000313" key="5">
    <source>
        <dbReference type="EMBL" id="KAA8650121.1"/>
    </source>
</evidence>
<dbReference type="EMBL" id="QUQM01000001">
    <property type="protein sequence ID" value="KAA8650121.1"/>
    <property type="molecule type" value="Genomic_DNA"/>
</dbReference>
<dbReference type="STRING" id="1220188.A0A4S3J9L8"/>
<proteinExistence type="predicted"/>
<evidence type="ECO:0000313" key="8">
    <source>
        <dbReference type="Proteomes" id="UP000324241"/>
    </source>
</evidence>
<feature type="transmembrane region" description="Helical" evidence="2">
    <location>
        <begin position="251"/>
        <end position="273"/>
    </location>
</feature>
<organism evidence="6 7">
    <name type="scientific">Aspergillus tanneri</name>
    <dbReference type="NCBI Taxonomy" id="1220188"/>
    <lineage>
        <taxon>Eukaryota</taxon>
        <taxon>Fungi</taxon>
        <taxon>Dikarya</taxon>
        <taxon>Ascomycota</taxon>
        <taxon>Pezizomycotina</taxon>
        <taxon>Eurotiomycetes</taxon>
        <taxon>Eurotiomycetidae</taxon>
        <taxon>Eurotiales</taxon>
        <taxon>Aspergillaceae</taxon>
        <taxon>Aspergillus</taxon>
        <taxon>Aspergillus subgen. Circumdati</taxon>
    </lineage>
</organism>
<dbReference type="Pfam" id="PF23585">
    <property type="entry name" value="DUF7137"/>
    <property type="match status" value="1"/>
</dbReference>
<evidence type="ECO:0000259" key="4">
    <source>
        <dbReference type="Pfam" id="PF23585"/>
    </source>
</evidence>
<feature type="region of interest" description="Disordered" evidence="1">
    <location>
        <begin position="35"/>
        <end position="109"/>
    </location>
</feature>
<feature type="chain" id="PRO_5036122088" description="DUF7137 domain-containing protein" evidence="3">
    <location>
        <begin position="21"/>
        <end position="275"/>
    </location>
</feature>
<dbReference type="Proteomes" id="UP000308092">
    <property type="component" value="Unassembled WGS sequence"/>
</dbReference>
<keyword evidence="2" id="KW-1133">Transmembrane helix</keyword>
<dbReference type="OrthoDB" id="2435509at2759"/>
<keyword evidence="7" id="KW-1185">Reference proteome</keyword>
<feature type="compositionally biased region" description="Basic and acidic residues" evidence="1">
    <location>
        <begin position="61"/>
        <end position="75"/>
    </location>
</feature>
<sequence>MRSIALLSAYLLCSLGMASAWPDLNLGYGGIVARADPTSSSGESATTGASPTGENSATKTATEDSKSTGTKEKEMGTATPTGKGKETKTKEAKSSSSIDPRSPAGGISMITPSVQGVPTYYKIGDYVTFAWNYTSLLVTPSAVNVVASCSKNSATYTISNNMSVEQTGKVVWDTKKYQSNATVPLLTATYTLIVYDANSSIGDRAGPGELSSDNQFNFAMYLPQPYTPLNEYHCVTCSGALSDMERQALKFAMGMVVITIATFSWFAGDFGVFST</sequence>
<feature type="domain" description="DUF7137" evidence="4">
    <location>
        <begin position="102"/>
        <end position="236"/>
    </location>
</feature>
<comment type="caution">
    <text evidence="6">The sequence shown here is derived from an EMBL/GenBank/DDBJ whole genome shotgun (WGS) entry which is preliminary data.</text>
</comment>
<reference evidence="6 7" key="1">
    <citation type="submission" date="2019-03" db="EMBL/GenBank/DDBJ databases">
        <title>The genome sequence of a newly discovered highly antifungal drug resistant Aspergillus species, Aspergillus tanneri NIH 1004.</title>
        <authorList>
            <person name="Mounaud S."/>
            <person name="Singh I."/>
            <person name="Joardar V."/>
            <person name="Pakala S."/>
            <person name="Pakala S."/>
            <person name="Venepally P."/>
            <person name="Hoover J."/>
            <person name="Nierman W."/>
            <person name="Chung J."/>
            <person name="Losada L."/>
        </authorList>
    </citation>
    <scope>NUCLEOTIDE SEQUENCE [LARGE SCALE GENOMIC DNA]</scope>
    <source>
        <strain evidence="6 7">NIH1004</strain>
    </source>
</reference>
<dbReference type="EMBL" id="SOSA01000624">
    <property type="protein sequence ID" value="THC89651.1"/>
    <property type="molecule type" value="Genomic_DNA"/>
</dbReference>
<keyword evidence="3" id="KW-0732">Signal</keyword>
<dbReference type="AlphaFoldDB" id="A0A4S3J9L8"/>
<feature type="signal peptide" evidence="3">
    <location>
        <begin position="1"/>
        <end position="20"/>
    </location>
</feature>
<accession>A0A4S3J9L8</accession>
<dbReference type="VEuPathDB" id="FungiDB:EYZ11_010896"/>